<feature type="active site" description="Nucleophile" evidence="11">
    <location>
        <position position="129"/>
    </location>
</feature>
<feature type="signal peptide" evidence="12">
    <location>
        <begin position="1"/>
        <end position="20"/>
    </location>
</feature>
<dbReference type="GO" id="GO:0005975">
    <property type="term" value="P:carbohydrate metabolic process"/>
    <property type="evidence" value="ECO:0007669"/>
    <property type="project" value="InterPro"/>
</dbReference>
<dbReference type="PROSITE" id="PS01034">
    <property type="entry name" value="GH16_1"/>
    <property type="match status" value="1"/>
</dbReference>
<dbReference type="GO" id="GO:0042972">
    <property type="term" value="F:licheninase activity"/>
    <property type="evidence" value="ECO:0007669"/>
    <property type="project" value="UniProtKB-EC"/>
</dbReference>
<evidence type="ECO:0000256" key="8">
    <source>
        <dbReference type="ARBA" id="ARBA00029722"/>
    </source>
</evidence>
<dbReference type="PANTHER" id="PTHR31062">
    <property type="entry name" value="XYLOGLUCAN ENDOTRANSGLUCOSYLASE/HYDROLASE PROTEIN 8-RELATED"/>
    <property type="match status" value="1"/>
</dbReference>
<dbReference type="CDD" id="cd04084">
    <property type="entry name" value="CBM6_xylanase-like"/>
    <property type="match status" value="1"/>
</dbReference>
<dbReference type="SUPFAM" id="SSF49899">
    <property type="entry name" value="Concanavalin A-like lectins/glucanases"/>
    <property type="match status" value="1"/>
</dbReference>
<name>A0A1M7LH18_9BACI</name>
<keyword evidence="16" id="KW-1185">Reference proteome</keyword>
<keyword evidence="7" id="KW-0326">Glycosidase</keyword>
<dbReference type="NCBIfam" id="NF047856">
    <property type="entry name" value="BGlucanaseBglS"/>
    <property type="match status" value="1"/>
</dbReference>
<dbReference type="AlphaFoldDB" id="A0A1M7LH18"/>
<dbReference type="InterPro" id="IPR005084">
    <property type="entry name" value="CBM6"/>
</dbReference>
<evidence type="ECO:0000313" key="16">
    <source>
        <dbReference type="Proteomes" id="UP000184184"/>
    </source>
</evidence>
<evidence type="ECO:0000256" key="5">
    <source>
        <dbReference type="ARBA" id="ARBA00022729"/>
    </source>
</evidence>
<evidence type="ECO:0000256" key="6">
    <source>
        <dbReference type="ARBA" id="ARBA00022801"/>
    </source>
</evidence>
<evidence type="ECO:0000256" key="12">
    <source>
        <dbReference type="SAM" id="SignalP"/>
    </source>
</evidence>
<feature type="chain" id="PRO_5039713572" description="Beta-glucanase" evidence="12">
    <location>
        <begin position="21"/>
        <end position="367"/>
    </location>
</feature>
<evidence type="ECO:0000256" key="3">
    <source>
        <dbReference type="ARBA" id="ARBA00012690"/>
    </source>
</evidence>
<dbReference type="Gene3D" id="2.60.120.260">
    <property type="entry name" value="Galactose-binding domain-like"/>
    <property type="match status" value="1"/>
</dbReference>
<dbReference type="InterPro" id="IPR000757">
    <property type="entry name" value="Beta-glucanase-like"/>
</dbReference>
<evidence type="ECO:0000256" key="4">
    <source>
        <dbReference type="ARBA" id="ARBA00014569"/>
    </source>
</evidence>
<dbReference type="CDD" id="cd02175">
    <property type="entry name" value="GH16_lichenase"/>
    <property type="match status" value="1"/>
</dbReference>
<evidence type="ECO:0000256" key="7">
    <source>
        <dbReference type="ARBA" id="ARBA00023295"/>
    </source>
</evidence>
<dbReference type="InterPro" id="IPR044791">
    <property type="entry name" value="Beta-glucanase/XTH"/>
</dbReference>
<evidence type="ECO:0000256" key="2">
    <source>
        <dbReference type="ARBA" id="ARBA00006865"/>
    </source>
</evidence>
<evidence type="ECO:0000259" key="14">
    <source>
        <dbReference type="PROSITE" id="PS51762"/>
    </source>
</evidence>
<dbReference type="PROSITE" id="PS51175">
    <property type="entry name" value="CBM6"/>
    <property type="match status" value="1"/>
</dbReference>
<evidence type="ECO:0000256" key="10">
    <source>
        <dbReference type="ARBA" id="ARBA00031665"/>
    </source>
</evidence>
<dbReference type="InterPro" id="IPR008263">
    <property type="entry name" value="GH16_AS"/>
</dbReference>
<evidence type="ECO:0000256" key="1">
    <source>
        <dbReference type="ARBA" id="ARBA00000481"/>
    </source>
</evidence>
<gene>
    <name evidence="15" type="ORF">SAMN05216179_1074</name>
</gene>
<dbReference type="InterPro" id="IPR008979">
    <property type="entry name" value="Galactose-bd-like_sf"/>
</dbReference>
<keyword evidence="5 12" id="KW-0732">Signal</keyword>
<dbReference type="GO" id="GO:0030246">
    <property type="term" value="F:carbohydrate binding"/>
    <property type="evidence" value="ECO:0007669"/>
    <property type="project" value="InterPro"/>
</dbReference>
<dbReference type="PRINTS" id="PR00737">
    <property type="entry name" value="GLHYDRLASE16"/>
</dbReference>
<feature type="active site" description="Proton donor" evidence="11">
    <location>
        <position position="133"/>
    </location>
</feature>
<reference evidence="15 16" key="1">
    <citation type="submission" date="2016-11" db="EMBL/GenBank/DDBJ databases">
        <authorList>
            <person name="Jaros S."/>
            <person name="Januszkiewicz K."/>
            <person name="Wedrychowicz H."/>
        </authorList>
    </citation>
    <scope>NUCLEOTIDE SEQUENCE [LARGE SCALE GENOMIC DNA]</scope>
    <source>
        <strain evidence="15 16">CGMCC 1.10681</strain>
    </source>
</reference>
<dbReference type="InterPro" id="IPR006584">
    <property type="entry name" value="Cellulose-bd_IV"/>
</dbReference>
<sequence length="367" mass="41007">MIRLVILTLLMMSFTMVTYAQTVLAEYHPFDSHDGQNWQISDGWRNDDPFFGCHWSANRVNFNGGEMELSLRTNYSYEAPYNYECAEYATSDFYGYGLYEVSMKPANVSGVISSFFTYTGPSYGAPWDEIDIEFLGNDTSKVQFNYYTNGVGGNEIVHDLGFNAAHSFNTYAFDWQKDYISWYVNGQLVATATDNIPTNPSKIMMNVWNTHGIDEWAGPYYGEDANSSYEWVRYTPNSGNQSPSPAQDFQLQACDFTDSSGITSWECGVGSFHSGNWIKFDDVDLATGYNAFAVSYASPESGSFDIRIGNPNGQTIGTVDYPATGDWSTYQWSGTPSLDVSAQGTHDIFIVSTSGAANLGEFWFKNE</sequence>
<feature type="domain" description="GH16" evidence="14">
    <location>
        <begin position="17"/>
        <end position="240"/>
    </location>
</feature>
<proteinExistence type="inferred from homology"/>
<dbReference type="InterPro" id="IPR008264">
    <property type="entry name" value="Beta_glucanase"/>
</dbReference>
<organism evidence="15 16">
    <name type="scientific">Gracilibacillus kekensis</name>
    <dbReference type="NCBI Taxonomy" id="1027249"/>
    <lineage>
        <taxon>Bacteria</taxon>
        <taxon>Bacillati</taxon>
        <taxon>Bacillota</taxon>
        <taxon>Bacilli</taxon>
        <taxon>Bacillales</taxon>
        <taxon>Bacillaceae</taxon>
        <taxon>Gracilibacillus</taxon>
    </lineage>
</organism>
<comment type="similarity">
    <text evidence="2">Belongs to the glycosyl hydrolase 16 family.</text>
</comment>
<dbReference type="SUPFAM" id="SSF49785">
    <property type="entry name" value="Galactose-binding domain-like"/>
    <property type="match status" value="1"/>
</dbReference>
<dbReference type="STRING" id="1027249.SAMN05216179_1074"/>
<dbReference type="EC" id="3.2.1.73" evidence="3"/>
<evidence type="ECO:0000313" key="15">
    <source>
        <dbReference type="EMBL" id="SHM77431.1"/>
    </source>
</evidence>
<dbReference type="Gene3D" id="2.60.120.200">
    <property type="match status" value="1"/>
</dbReference>
<keyword evidence="6" id="KW-0378">Hydrolase</keyword>
<comment type="catalytic activity">
    <reaction evidence="1">
        <text>Hydrolysis of (1-&gt;4)-beta-D-glucosidic linkages in beta-D-glucans containing (1-&gt;3)- and (1-&gt;4)-bonds.</text>
        <dbReference type="EC" id="3.2.1.73"/>
    </reaction>
</comment>
<feature type="domain" description="CBM6" evidence="13">
    <location>
        <begin position="242"/>
        <end position="365"/>
    </location>
</feature>
<dbReference type="PROSITE" id="PS51762">
    <property type="entry name" value="GH16_2"/>
    <property type="match status" value="1"/>
</dbReference>
<dbReference type="Proteomes" id="UP000184184">
    <property type="component" value="Unassembled WGS sequence"/>
</dbReference>
<dbReference type="EMBL" id="FRCZ01000001">
    <property type="protein sequence ID" value="SHM77431.1"/>
    <property type="molecule type" value="Genomic_DNA"/>
</dbReference>
<protein>
    <recommendedName>
        <fullName evidence="4">Beta-glucanase</fullName>
        <ecNumber evidence="3">3.2.1.73</ecNumber>
    </recommendedName>
    <alternativeName>
        <fullName evidence="10">1,3-1,4-beta-D-glucan 4-glucanohydrolase</fullName>
    </alternativeName>
    <alternativeName>
        <fullName evidence="9">Endo-beta-1,3-1,4 glucanase</fullName>
    </alternativeName>
    <alternativeName>
        <fullName evidence="8">Lichenase</fullName>
    </alternativeName>
</protein>
<evidence type="ECO:0000256" key="11">
    <source>
        <dbReference type="PIRSR" id="PIRSR608264-1"/>
    </source>
</evidence>
<dbReference type="Pfam" id="PF03422">
    <property type="entry name" value="CBM_6"/>
    <property type="match status" value="1"/>
</dbReference>
<dbReference type="Pfam" id="PF00722">
    <property type="entry name" value="Glyco_hydro_16"/>
    <property type="match status" value="1"/>
</dbReference>
<evidence type="ECO:0000259" key="13">
    <source>
        <dbReference type="PROSITE" id="PS51175"/>
    </source>
</evidence>
<accession>A0A1M7LH18</accession>
<dbReference type="SMART" id="SM00606">
    <property type="entry name" value="CBD_IV"/>
    <property type="match status" value="1"/>
</dbReference>
<evidence type="ECO:0000256" key="9">
    <source>
        <dbReference type="ARBA" id="ARBA00029771"/>
    </source>
</evidence>
<dbReference type="InterPro" id="IPR013320">
    <property type="entry name" value="ConA-like_dom_sf"/>
</dbReference>